<feature type="transmembrane region" description="Helical" evidence="1">
    <location>
        <begin position="7"/>
        <end position="26"/>
    </location>
</feature>
<keyword evidence="1" id="KW-1133">Transmembrane helix</keyword>
<keyword evidence="1" id="KW-0812">Transmembrane</keyword>
<evidence type="ECO:0000313" key="3">
    <source>
        <dbReference type="Proteomes" id="UP000183299"/>
    </source>
</evidence>
<evidence type="ECO:0000256" key="1">
    <source>
        <dbReference type="SAM" id="Phobius"/>
    </source>
</evidence>
<evidence type="ECO:0000313" key="2">
    <source>
        <dbReference type="EMBL" id="SFJ45264.1"/>
    </source>
</evidence>
<reference evidence="2 3" key="1">
    <citation type="submission" date="2016-10" db="EMBL/GenBank/DDBJ databases">
        <authorList>
            <person name="de Groot N.N."/>
        </authorList>
    </citation>
    <scope>NUCLEOTIDE SEQUENCE [LARGE SCALE GENOMIC DNA]</scope>
    <source>
        <strain evidence="2 3">CGMCC 1.8891</strain>
    </source>
</reference>
<name>A0A1I3RF55_9RHOB</name>
<proteinExistence type="predicted"/>
<protein>
    <submittedName>
        <fullName evidence="2">Uncharacterized protein</fullName>
    </submittedName>
</protein>
<dbReference type="STRING" id="576117.SAMN04488138_10573"/>
<dbReference type="OrthoDB" id="7408523at2"/>
<sequence>MTKTAVRFAILLTIIWVAFWIFTIAIEWQNFKTLSFNEVGDFMAGAFGPVAFLWLVLGFFQQGEELKNSVEALNLQTRELKQSVKHQNDLAISSQENLLAQLDMENARIWRDIVALDIQARSDLREAKSAAERLKLIYQENGQDALATEANNLASYLPRIVSKLDALQINQQPNVHPDMIVAIHDVSIAAMRYREKTEKMLSRARKI</sequence>
<dbReference type="Proteomes" id="UP000183299">
    <property type="component" value="Unassembled WGS sequence"/>
</dbReference>
<feature type="transmembrane region" description="Helical" evidence="1">
    <location>
        <begin position="42"/>
        <end position="60"/>
    </location>
</feature>
<dbReference type="RefSeq" id="WP_066599384.1">
    <property type="nucleotide sequence ID" value="NZ_FORY01000005.1"/>
</dbReference>
<dbReference type="GeneID" id="98664741"/>
<gene>
    <name evidence="2" type="ORF">SAMN04488138_10573</name>
</gene>
<accession>A0A1I3RF55</accession>
<keyword evidence="3" id="KW-1185">Reference proteome</keyword>
<keyword evidence="1" id="KW-0472">Membrane</keyword>
<dbReference type="AlphaFoldDB" id="A0A1I3RF55"/>
<organism evidence="2 3">
    <name type="scientific">Celeribacter halophilus</name>
    <dbReference type="NCBI Taxonomy" id="576117"/>
    <lineage>
        <taxon>Bacteria</taxon>
        <taxon>Pseudomonadati</taxon>
        <taxon>Pseudomonadota</taxon>
        <taxon>Alphaproteobacteria</taxon>
        <taxon>Rhodobacterales</taxon>
        <taxon>Roseobacteraceae</taxon>
        <taxon>Celeribacter</taxon>
    </lineage>
</organism>
<dbReference type="EMBL" id="FORY01000005">
    <property type="protein sequence ID" value="SFJ45264.1"/>
    <property type="molecule type" value="Genomic_DNA"/>
</dbReference>